<dbReference type="Pfam" id="PF00392">
    <property type="entry name" value="GntR"/>
    <property type="match status" value="1"/>
</dbReference>
<dbReference type="Gene3D" id="1.10.10.10">
    <property type="entry name" value="Winged helix-like DNA-binding domain superfamily/Winged helix DNA-binding domain"/>
    <property type="match status" value="2"/>
</dbReference>
<protein>
    <submittedName>
        <fullName evidence="5">Regulatory GntR family protein</fullName>
    </submittedName>
</protein>
<gene>
    <name evidence="5" type="ORF">A8806_101403</name>
</gene>
<dbReference type="OrthoDB" id="1957253at2"/>
<evidence type="ECO:0000256" key="2">
    <source>
        <dbReference type="ARBA" id="ARBA00023125"/>
    </source>
</evidence>
<dbReference type="InterPro" id="IPR050679">
    <property type="entry name" value="Bact_HTH_transcr_reg"/>
</dbReference>
<evidence type="ECO:0000313" key="5">
    <source>
        <dbReference type="EMBL" id="PWJ32115.1"/>
    </source>
</evidence>
<dbReference type="SUPFAM" id="SSF46785">
    <property type="entry name" value="Winged helix' DNA-binding domain"/>
    <property type="match status" value="2"/>
</dbReference>
<dbReference type="Proteomes" id="UP000245845">
    <property type="component" value="Unassembled WGS sequence"/>
</dbReference>
<keyword evidence="6" id="KW-1185">Reference proteome</keyword>
<dbReference type="AlphaFoldDB" id="A0A2Y9BEG7"/>
<keyword evidence="2" id="KW-0238">DNA-binding</keyword>
<dbReference type="PANTHER" id="PTHR44846:SF17">
    <property type="entry name" value="GNTR-FAMILY TRANSCRIPTIONAL REGULATOR"/>
    <property type="match status" value="1"/>
</dbReference>
<dbReference type="GO" id="GO:0003677">
    <property type="term" value="F:DNA binding"/>
    <property type="evidence" value="ECO:0007669"/>
    <property type="project" value="UniProtKB-KW"/>
</dbReference>
<dbReference type="InterPro" id="IPR036390">
    <property type="entry name" value="WH_DNA-bd_sf"/>
</dbReference>
<evidence type="ECO:0000313" key="6">
    <source>
        <dbReference type="Proteomes" id="UP000245845"/>
    </source>
</evidence>
<sequence>MENSVELRRVVYSVLLTQIQFGIYHYREKLPNIEETSTRLCVSIDTARAAYLKLKEEGYITLSKNIGATVKVNYDANETEHFIQTFFSAREKAMTDLKNSILPLLGNAQWTGLKNAYPETLLAMEQLYHHENPVVPYAMLKHLNQKYRSLGNSLLMRLVWQIFMFLYDPFFGIEENLQYFDQSSGYLPEVLSLCRNKDWYSLRIEVNQSIERLSSALSQFYENRITMSPPETEVAFTWSSYKKSQQLCYSIAMELLISISRGVYPAGSLLPSQKELARQKGVSLSTMRRALELLGSVGAIKSTKYVGTQVLSFDQATENSDFTKPVLQRRLIDMAESIQMFALSCQNVSLLTLSSSGSDLAEVLCRQLREHRQFQRGETLSYFILDLIGKSAPCQAIRTVYSELLRQFFWAYALRGMEKDQNIINTMYAPYFDSLIGSLENLDYSQFSASLEALIVFELRKTLSTMSRLGIPGVENILVPDTNVN</sequence>
<dbReference type="EMBL" id="QGDL01000001">
    <property type="protein sequence ID" value="PWJ32115.1"/>
    <property type="molecule type" value="Genomic_DNA"/>
</dbReference>
<organism evidence="5 6">
    <name type="scientific">Faecalicatena orotica</name>
    <dbReference type="NCBI Taxonomy" id="1544"/>
    <lineage>
        <taxon>Bacteria</taxon>
        <taxon>Bacillati</taxon>
        <taxon>Bacillota</taxon>
        <taxon>Clostridia</taxon>
        <taxon>Lachnospirales</taxon>
        <taxon>Lachnospiraceae</taxon>
        <taxon>Faecalicatena</taxon>
    </lineage>
</organism>
<dbReference type="InterPro" id="IPR000524">
    <property type="entry name" value="Tscrpt_reg_HTH_GntR"/>
</dbReference>
<evidence type="ECO:0000256" key="1">
    <source>
        <dbReference type="ARBA" id="ARBA00023015"/>
    </source>
</evidence>
<reference evidence="5 6" key="1">
    <citation type="submission" date="2018-05" db="EMBL/GenBank/DDBJ databases">
        <title>The Hungate 1000. A catalogue of reference genomes from the rumen microbiome.</title>
        <authorList>
            <person name="Kelly W."/>
        </authorList>
    </citation>
    <scope>NUCLEOTIDE SEQUENCE [LARGE SCALE GENOMIC DNA]</scope>
    <source>
        <strain evidence="5 6">NLAE-zl-C242</strain>
    </source>
</reference>
<dbReference type="GO" id="GO:0045892">
    <property type="term" value="P:negative regulation of DNA-templated transcription"/>
    <property type="evidence" value="ECO:0007669"/>
    <property type="project" value="TreeGrafter"/>
</dbReference>
<dbReference type="PANTHER" id="PTHR44846">
    <property type="entry name" value="MANNOSYL-D-GLYCERATE TRANSPORT/METABOLISM SYSTEM REPRESSOR MNGR-RELATED"/>
    <property type="match status" value="1"/>
</dbReference>
<evidence type="ECO:0000256" key="3">
    <source>
        <dbReference type="ARBA" id="ARBA00023163"/>
    </source>
</evidence>
<accession>A0A2Y9BEG7</accession>
<dbReference type="InterPro" id="IPR036388">
    <property type="entry name" value="WH-like_DNA-bd_sf"/>
</dbReference>
<keyword evidence="3" id="KW-0804">Transcription</keyword>
<feature type="domain" description="HTH gntR-type" evidence="4">
    <location>
        <begin position="245"/>
        <end position="313"/>
    </location>
</feature>
<proteinExistence type="predicted"/>
<dbReference type="PROSITE" id="PS50949">
    <property type="entry name" value="HTH_GNTR"/>
    <property type="match status" value="2"/>
</dbReference>
<keyword evidence="1" id="KW-0805">Transcription regulation</keyword>
<comment type="caution">
    <text evidence="5">The sequence shown here is derived from an EMBL/GenBank/DDBJ whole genome shotgun (WGS) entry which is preliminary data.</text>
</comment>
<dbReference type="RefSeq" id="WP_109729479.1">
    <property type="nucleotide sequence ID" value="NZ_BAAACK010000007.1"/>
</dbReference>
<feature type="domain" description="HTH gntR-type" evidence="4">
    <location>
        <begin position="5"/>
        <end position="73"/>
    </location>
</feature>
<dbReference type="SMART" id="SM00345">
    <property type="entry name" value="HTH_GNTR"/>
    <property type="match status" value="2"/>
</dbReference>
<evidence type="ECO:0000259" key="4">
    <source>
        <dbReference type="PROSITE" id="PS50949"/>
    </source>
</evidence>
<name>A0A2Y9BEG7_9FIRM</name>
<dbReference type="GO" id="GO:0003700">
    <property type="term" value="F:DNA-binding transcription factor activity"/>
    <property type="evidence" value="ECO:0007669"/>
    <property type="project" value="InterPro"/>
</dbReference>